<dbReference type="Proteomes" id="UP000252415">
    <property type="component" value="Unassembled WGS sequence"/>
</dbReference>
<organism evidence="1 2">
    <name type="scientific">Paenibacillus prosopidis</name>
    <dbReference type="NCBI Taxonomy" id="630520"/>
    <lineage>
        <taxon>Bacteria</taxon>
        <taxon>Bacillati</taxon>
        <taxon>Bacillota</taxon>
        <taxon>Bacilli</taxon>
        <taxon>Bacillales</taxon>
        <taxon>Paenibacillaceae</taxon>
        <taxon>Paenibacillus</taxon>
    </lineage>
</organism>
<protein>
    <recommendedName>
        <fullName evidence="3">Tetratricopeptide repeat protein</fullName>
    </recommendedName>
</protein>
<keyword evidence="2" id="KW-1185">Reference proteome</keyword>
<dbReference type="AlphaFoldDB" id="A0A368W3P1"/>
<name>A0A368W3P1_9BACL</name>
<gene>
    <name evidence="1" type="ORF">DFP97_104197</name>
</gene>
<dbReference type="EMBL" id="QPJD01000004">
    <property type="protein sequence ID" value="RCW49539.1"/>
    <property type="molecule type" value="Genomic_DNA"/>
</dbReference>
<evidence type="ECO:0000313" key="2">
    <source>
        <dbReference type="Proteomes" id="UP000252415"/>
    </source>
</evidence>
<dbReference type="OrthoDB" id="2379614at2"/>
<sequence>MNYIFFPHVPWYDFPYRHLAELLQSSGNVFAAYSELPAEADGNVRVISVAQAAELPPEESVLLISQIFIPTVMNIHLFRAVVALLPETPQGENPELWNKYSKLLASTSELIVSDSESAYTDLLFKYDPVLLIASPQLSLAADQVERDRQTFFEALGLVINGRSIDFIKQRQWDEQIQHYKQLSQIDEMNELVWYLQSFYYYLLGEGVEAASCLQRSFAACVLTGVKDVLSTRFRFLAAIHALNGETEQALHTYGITCITGEERAHYDRMCHLFEQGAILIALGELLFRIGDMRTSSRLLAKIKDERAASLLRSIAIQVGDVKRALSLSVTSADKGKQQIIDRMMNDKLQGLFHLMQGERRLAMRFFWRASANSHSFGELFELKTIDRTLESQCSAALLPV</sequence>
<proteinExistence type="predicted"/>
<dbReference type="SUPFAM" id="SSF48452">
    <property type="entry name" value="TPR-like"/>
    <property type="match status" value="1"/>
</dbReference>
<accession>A0A368W3P1</accession>
<evidence type="ECO:0000313" key="1">
    <source>
        <dbReference type="EMBL" id="RCW49539.1"/>
    </source>
</evidence>
<comment type="caution">
    <text evidence="1">The sequence shown here is derived from an EMBL/GenBank/DDBJ whole genome shotgun (WGS) entry which is preliminary data.</text>
</comment>
<dbReference type="RefSeq" id="WP_114379449.1">
    <property type="nucleotide sequence ID" value="NZ_QPJD01000004.1"/>
</dbReference>
<dbReference type="Gene3D" id="1.25.40.10">
    <property type="entry name" value="Tetratricopeptide repeat domain"/>
    <property type="match status" value="1"/>
</dbReference>
<dbReference type="InterPro" id="IPR011990">
    <property type="entry name" value="TPR-like_helical_dom_sf"/>
</dbReference>
<evidence type="ECO:0008006" key="3">
    <source>
        <dbReference type="Google" id="ProtNLM"/>
    </source>
</evidence>
<reference evidence="1 2" key="1">
    <citation type="submission" date="2018-07" db="EMBL/GenBank/DDBJ databases">
        <title>Genomic Encyclopedia of Type Strains, Phase III (KMG-III): the genomes of soil and plant-associated and newly described type strains.</title>
        <authorList>
            <person name="Whitman W."/>
        </authorList>
    </citation>
    <scope>NUCLEOTIDE SEQUENCE [LARGE SCALE GENOMIC DNA]</scope>
    <source>
        <strain evidence="1 2">CECT 7506</strain>
    </source>
</reference>